<proteinExistence type="predicted"/>
<gene>
    <name evidence="4" type="ORF">GLAREA_11112</name>
</gene>
<dbReference type="CDD" id="cd00167">
    <property type="entry name" value="SANT"/>
    <property type="match status" value="1"/>
</dbReference>
<feature type="domain" description="Myb-like" evidence="3">
    <location>
        <begin position="485"/>
        <end position="533"/>
    </location>
</feature>
<feature type="compositionally biased region" description="Basic residues" evidence="2">
    <location>
        <begin position="291"/>
        <end position="305"/>
    </location>
</feature>
<dbReference type="OMA" id="TRIMNEP"/>
<dbReference type="InterPro" id="IPR039467">
    <property type="entry name" value="TFIIIB_B''_Myb"/>
</dbReference>
<feature type="compositionally biased region" description="Basic residues" evidence="2">
    <location>
        <begin position="329"/>
        <end position="342"/>
    </location>
</feature>
<dbReference type="KEGG" id="glz:GLAREA_11112"/>
<dbReference type="OrthoDB" id="272624at2759"/>
<feature type="compositionally biased region" description="Polar residues" evidence="2">
    <location>
        <begin position="118"/>
        <end position="130"/>
    </location>
</feature>
<evidence type="ECO:0000313" key="5">
    <source>
        <dbReference type="Proteomes" id="UP000016922"/>
    </source>
</evidence>
<dbReference type="SMART" id="SM00717">
    <property type="entry name" value="SANT"/>
    <property type="match status" value="1"/>
</dbReference>
<protein>
    <submittedName>
        <fullName evidence="4">Homeo</fullName>
    </submittedName>
</protein>
<feature type="region of interest" description="Disordered" evidence="2">
    <location>
        <begin position="394"/>
        <end position="425"/>
    </location>
</feature>
<name>S3EAR4_GLAL2</name>
<dbReference type="EMBL" id="KE145354">
    <property type="protein sequence ID" value="EPE35413.1"/>
    <property type="molecule type" value="Genomic_DNA"/>
</dbReference>
<dbReference type="Pfam" id="PF15963">
    <property type="entry name" value="Myb_DNA-bind_7"/>
    <property type="match status" value="1"/>
</dbReference>
<accession>S3EAR4</accession>
<dbReference type="InterPro" id="IPR009057">
    <property type="entry name" value="Homeodomain-like_sf"/>
</dbReference>
<organism evidence="4 5">
    <name type="scientific">Glarea lozoyensis (strain ATCC 20868 / MF5171)</name>
    <dbReference type="NCBI Taxonomy" id="1116229"/>
    <lineage>
        <taxon>Eukaryota</taxon>
        <taxon>Fungi</taxon>
        <taxon>Dikarya</taxon>
        <taxon>Ascomycota</taxon>
        <taxon>Pezizomycotina</taxon>
        <taxon>Leotiomycetes</taxon>
        <taxon>Helotiales</taxon>
        <taxon>Helotiaceae</taxon>
        <taxon>Glarea</taxon>
    </lineage>
</organism>
<dbReference type="GeneID" id="19470154"/>
<dbReference type="Gene3D" id="1.10.10.60">
    <property type="entry name" value="Homeodomain-like"/>
    <property type="match status" value="1"/>
</dbReference>
<dbReference type="GO" id="GO:0001156">
    <property type="term" value="F:TFIIIC-class transcription factor complex binding"/>
    <property type="evidence" value="ECO:0007669"/>
    <property type="project" value="TreeGrafter"/>
</dbReference>
<sequence length="665" mass="72640">MLKSRKATFKPKAQPTRRPGAPPPTQSSTRPSVEPQLSTPAPETNTRNGLPSTSGTATELSPAEAIAQSEPFQPAIEKEAPVTSEPLPQRSSSPPKRKARDDVDNEPPTKRVAVVQDDASSGIQSTSQNEVPEAAKEPAISSTSSAKANVPRNLSKESTTNGEQGSIVNEPPTAAIQSDVVSETDLVPAVEHENRPSLPVESTSDNDEAETPEGRSIPYPTPPQSYNVSASPLPDGVEPESSASGNVNTTVTPTGTGPEPDVAATRLTNSVDATPSMDDTAASRNDTETTKRKKKTTKRKVQRKKKGDESSAAIDLESNEIETATAPAKTKRKRGPTKKRAKRAETPENAEDEVIDVTTIKMADLCKDMGIGKRFSKAGLIKERMMKQKLAVKEARSRIEDGNPVAGEETDQTGQSKAASPPVTGNVGLQMRVVDGHIVLNDETTQVNRQERFDPNRIQEVVEEDDFTRVITSSSFNNKTAGKPRTQQWDEIDTEMFYKGLRTWGTDFETIAKMFPHRNRRQIKMKFNKEERDNGAKVTRIMNEPRGTTNPQESLAEFQTLSGKTLEEVVDIQAEYERVQAEHDAEQAKRLQEKLDADAKKKAEIEAKTNMARDMLDEGEVPEAAKENAGRKSTARKRTVTKKKKNMHSSGGGETMEVLASIEID</sequence>
<dbReference type="PANTHER" id="PTHR22929">
    <property type="entry name" value="RNA POLYMERASE III TRANSCRIPTION INITIATION FACTOR B"/>
    <property type="match status" value="1"/>
</dbReference>
<keyword evidence="5" id="KW-1185">Reference proteome</keyword>
<dbReference type="PANTHER" id="PTHR22929:SF0">
    <property type="entry name" value="TRANSCRIPTION FACTOR TFIIIB COMPONENT B'' HOMOLOG"/>
    <property type="match status" value="1"/>
</dbReference>
<dbReference type="STRING" id="1116229.S3EAR4"/>
<feature type="compositionally biased region" description="Low complexity" evidence="2">
    <location>
        <begin position="245"/>
        <end position="258"/>
    </location>
</feature>
<reference evidence="4 5" key="1">
    <citation type="journal article" date="2013" name="BMC Genomics">
        <title>Genomics-driven discovery of the pneumocandin biosynthetic gene cluster in the fungus Glarea lozoyensis.</title>
        <authorList>
            <person name="Chen L."/>
            <person name="Yue Q."/>
            <person name="Zhang X."/>
            <person name="Xiang M."/>
            <person name="Wang C."/>
            <person name="Li S."/>
            <person name="Che Y."/>
            <person name="Ortiz-Lopez F.J."/>
            <person name="Bills G.F."/>
            <person name="Liu X."/>
            <person name="An Z."/>
        </authorList>
    </citation>
    <scope>NUCLEOTIDE SEQUENCE [LARGE SCALE GENOMIC DNA]</scope>
    <source>
        <strain evidence="5">ATCC 20868 / MF5171</strain>
    </source>
</reference>
<dbReference type="GO" id="GO:0000126">
    <property type="term" value="C:transcription factor TFIIIB complex"/>
    <property type="evidence" value="ECO:0007669"/>
    <property type="project" value="TreeGrafter"/>
</dbReference>
<evidence type="ECO:0000313" key="4">
    <source>
        <dbReference type="EMBL" id="EPE35413.1"/>
    </source>
</evidence>
<dbReference type="eggNOG" id="KOG2009">
    <property type="taxonomic scope" value="Eukaryota"/>
</dbReference>
<feature type="compositionally biased region" description="Basic residues" evidence="2">
    <location>
        <begin position="633"/>
        <end position="647"/>
    </location>
</feature>
<evidence type="ECO:0000256" key="1">
    <source>
        <dbReference type="SAM" id="Coils"/>
    </source>
</evidence>
<dbReference type="RefSeq" id="XP_008077492.1">
    <property type="nucleotide sequence ID" value="XM_008079301.1"/>
</dbReference>
<dbReference type="InterPro" id="IPR001005">
    <property type="entry name" value="SANT/Myb"/>
</dbReference>
<dbReference type="SUPFAM" id="SSF46689">
    <property type="entry name" value="Homeodomain-like"/>
    <property type="match status" value="1"/>
</dbReference>
<feature type="compositionally biased region" description="Polar residues" evidence="2">
    <location>
        <begin position="26"/>
        <end position="59"/>
    </location>
</feature>
<dbReference type="AlphaFoldDB" id="S3EAR4"/>
<keyword evidence="1" id="KW-0175">Coiled coil</keyword>
<feature type="region of interest" description="Disordered" evidence="2">
    <location>
        <begin position="610"/>
        <end position="665"/>
    </location>
</feature>
<evidence type="ECO:0000256" key="2">
    <source>
        <dbReference type="SAM" id="MobiDB-lite"/>
    </source>
</evidence>
<dbReference type="HOGENOM" id="CLU_412796_0_0_1"/>
<dbReference type="Proteomes" id="UP000016922">
    <property type="component" value="Unassembled WGS sequence"/>
</dbReference>
<feature type="compositionally biased region" description="Polar residues" evidence="2">
    <location>
        <begin position="156"/>
        <end position="167"/>
    </location>
</feature>
<dbReference type="GO" id="GO:0070898">
    <property type="term" value="P:RNA polymerase III preinitiation complex assembly"/>
    <property type="evidence" value="ECO:0007669"/>
    <property type="project" value="TreeGrafter"/>
</dbReference>
<feature type="region of interest" description="Disordered" evidence="2">
    <location>
        <begin position="1"/>
        <end position="351"/>
    </location>
</feature>
<feature type="coiled-coil region" evidence="1">
    <location>
        <begin position="569"/>
        <end position="608"/>
    </location>
</feature>
<evidence type="ECO:0000259" key="3">
    <source>
        <dbReference type="SMART" id="SM00717"/>
    </source>
</evidence>